<name>A0A5J4V869_9EUKA</name>
<proteinExistence type="predicted"/>
<dbReference type="Proteomes" id="UP000324800">
    <property type="component" value="Unassembled WGS sequence"/>
</dbReference>
<evidence type="ECO:0000313" key="2">
    <source>
        <dbReference type="Proteomes" id="UP000324800"/>
    </source>
</evidence>
<dbReference type="EMBL" id="SNRW01009008">
    <property type="protein sequence ID" value="KAA6378651.1"/>
    <property type="molecule type" value="Genomic_DNA"/>
</dbReference>
<accession>A0A5J4V869</accession>
<dbReference type="AlphaFoldDB" id="A0A5J4V869"/>
<sequence length="215" mass="24529">MPKKGKKGRKSRDVSASASEIFNDNIVNQQAITGINDWRADMEAKPYRIFNYQRYRPPQVAKIPDILKSREIIRSDPEINLYEAHIGLLGLMYDAPKRQIQGGKFPYSLQQKLLETGSKSLPITEEQQQNYQMNQGSPRLKQSICRYLNDEFANQEQATDLAQSSQIDVPPEISLAQEKLNEAQQQKIEADSIALLNLNTVYDIGALDWEQTTNQ</sequence>
<organism evidence="1 2">
    <name type="scientific">Streblomastix strix</name>
    <dbReference type="NCBI Taxonomy" id="222440"/>
    <lineage>
        <taxon>Eukaryota</taxon>
        <taxon>Metamonada</taxon>
        <taxon>Preaxostyla</taxon>
        <taxon>Oxymonadida</taxon>
        <taxon>Streblomastigidae</taxon>
        <taxon>Streblomastix</taxon>
    </lineage>
</organism>
<reference evidence="1 2" key="1">
    <citation type="submission" date="2019-03" db="EMBL/GenBank/DDBJ databases">
        <title>Single cell metagenomics reveals metabolic interactions within the superorganism composed of flagellate Streblomastix strix and complex community of Bacteroidetes bacteria on its surface.</title>
        <authorList>
            <person name="Treitli S.C."/>
            <person name="Kolisko M."/>
            <person name="Husnik F."/>
            <person name="Keeling P."/>
            <person name="Hampl V."/>
        </authorList>
    </citation>
    <scope>NUCLEOTIDE SEQUENCE [LARGE SCALE GENOMIC DNA]</scope>
    <source>
        <strain evidence="1">ST1C</strain>
    </source>
</reference>
<protein>
    <submittedName>
        <fullName evidence="1">Uncharacterized protein</fullName>
    </submittedName>
</protein>
<evidence type="ECO:0000313" key="1">
    <source>
        <dbReference type="EMBL" id="KAA6378651.1"/>
    </source>
</evidence>
<gene>
    <name evidence="1" type="ORF">EZS28_025822</name>
</gene>
<comment type="caution">
    <text evidence="1">The sequence shown here is derived from an EMBL/GenBank/DDBJ whole genome shotgun (WGS) entry which is preliminary data.</text>
</comment>